<feature type="compositionally biased region" description="Basic and acidic residues" evidence="5">
    <location>
        <begin position="1944"/>
        <end position="1987"/>
    </location>
</feature>
<organism evidence="7 8">
    <name type="scientific">Gambusia affinis</name>
    <name type="common">Western mosquitofish</name>
    <name type="synonym">Heterandria affinis</name>
    <dbReference type="NCBI Taxonomy" id="33528"/>
    <lineage>
        <taxon>Eukaryota</taxon>
        <taxon>Metazoa</taxon>
        <taxon>Chordata</taxon>
        <taxon>Craniata</taxon>
        <taxon>Vertebrata</taxon>
        <taxon>Euteleostomi</taxon>
        <taxon>Actinopterygii</taxon>
        <taxon>Neopterygii</taxon>
        <taxon>Teleostei</taxon>
        <taxon>Neoteleostei</taxon>
        <taxon>Acanthomorphata</taxon>
        <taxon>Ovalentaria</taxon>
        <taxon>Atherinomorphae</taxon>
        <taxon>Cyprinodontiformes</taxon>
        <taxon>Poeciliidae</taxon>
        <taxon>Poeciliinae</taxon>
        <taxon>Gambusia</taxon>
    </lineage>
</organism>
<feature type="compositionally biased region" description="Basic and acidic residues" evidence="5">
    <location>
        <begin position="1925"/>
        <end position="1937"/>
    </location>
</feature>
<keyword evidence="4" id="KW-0175">Coiled coil</keyword>
<evidence type="ECO:0000313" key="8">
    <source>
        <dbReference type="Proteomes" id="UP000250572"/>
    </source>
</evidence>
<comment type="caution">
    <text evidence="7">The sequence shown here is derived from an EMBL/GenBank/DDBJ whole genome shotgun (WGS) entry which is preliminary data.</text>
</comment>
<dbReference type="InterPro" id="IPR045058">
    <property type="entry name" value="GIMA/IAN/Toc"/>
</dbReference>
<gene>
    <name evidence="7" type="ORF">CCH79_00016214</name>
</gene>
<evidence type="ECO:0000259" key="6">
    <source>
        <dbReference type="PROSITE" id="PS51720"/>
    </source>
</evidence>
<feature type="compositionally biased region" description="Basic and acidic residues" evidence="5">
    <location>
        <begin position="2151"/>
        <end position="2173"/>
    </location>
</feature>
<dbReference type="STRING" id="33528.ENSGAFP00000023559"/>
<evidence type="ECO:0000256" key="1">
    <source>
        <dbReference type="ARBA" id="ARBA00008535"/>
    </source>
</evidence>
<feature type="region of interest" description="Disordered" evidence="5">
    <location>
        <begin position="1917"/>
        <end position="1987"/>
    </location>
</feature>
<keyword evidence="8" id="KW-1185">Reference proteome</keyword>
<dbReference type="FunFam" id="3.40.50.300:FF:000366">
    <property type="entry name" value="GTPase, IMAP family member 2"/>
    <property type="match status" value="2"/>
</dbReference>
<comment type="similarity">
    <text evidence="1">Belongs to the TRAFAC class TrmE-Era-EngA-EngB-Septin-like GTPase superfamily. AIG1/Toc34/Toc159-like paraseptin GTPase family. IAN subfamily.</text>
</comment>
<dbReference type="PANTHER" id="PTHR10903">
    <property type="entry name" value="GTPASE, IMAP FAMILY MEMBER-RELATED"/>
    <property type="match status" value="1"/>
</dbReference>
<evidence type="ECO:0000256" key="2">
    <source>
        <dbReference type="ARBA" id="ARBA00022741"/>
    </source>
</evidence>
<dbReference type="InterPro" id="IPR006703">
    <property type="entry name" value="G_AIG1"/>
</dbReference>
<keyword evidence="3" id="KW-0342">GTP-binding</keyword>
<dbReference type="InterPro" id="IPR027417">
    <property type="entry name" value="P-loop_NTPase"/>
</dbReference>
<evidence type="ECO:0000256" key="4">
    <source>
        <dbReference type="SAM" id="Coils"/>
    </source>
</evidence>
<feature type="non-terminal residue" evidence="7">
    <location>
        <position position="1"/>
    </location>
</feature>
<evidence type="ECO:0000313" key="7">
    <source>
        <dbReference type="EMBL" id="PWA24174.1"/>
    </source>
</evidence>
<dbReference type="PANTHER" id="PTHR10903:SF170">
    <property type="entry name" value="GTPASE IMAP FAMILY MEMBER 7"/>
    <property type="match status" value="1"/>
</dbReference>
<dbReference type="Gene3D" id="3.40.50.300">
    <property type="entry name" value="P-loop containing nucleotide triphosphate hydrolases"/>
    <property type="match status" value="8"/>
</dbReference>
<evidence type="ECO:0000256" key="3">
    <source>
        <dbReference type="ARBA" id="ARBA00023134"/>
    </source>
</evidence>
<dbReference type="SUPFAM" id="SSF52540">
    <property type="entry name" value="P-loop containing nucleoside triphosphate hydrolases"/>
    <property type="match status" value="5"/>
</dbReference>
<evidence type="ECO:0000256" key="5">
    <source>
        <dbReference type="SAM" id="MobiDB-lite"/>
    </source>
</evidence>
<proteinExistence type="inferred from homology"/>
<feature type="compositionally biased region" description="Basic and acidic residues" evidence="5">
    <location>
        <begin position="2181"/>
        <end position="2204"/>
    </location>
</feature>
<dbReference type="EMBL" id="NHOQ01001472">
    <property type="protein sequence ID" value="PWA24174.1"/>
    <property type="molecule type" value="Genomic_DNA"/>
</dbReference>
<dbReference type="GO" id="GO:0005525">
    <property type="term" value="F:GTP binding"/>
    <property type="evidence" value="ECO:0007669"/>
    <property type="project" value="UniProtKB-KW"/>
</dbReference>
<reference evidence="7 8" key="1">
    <citation type="journal article" date="2018" name="G3 (Bethesda)">
        <title>A High-Quality Reference Genome for the Invasive Mosquitofish Gambusia affinis Using a Chicago Library.</title>
        <authorList>
            <person name="Hoffberg S.L."/>
            <person name="Troendle N.J."/>
            <person name="Glenn T.C."/>
            <person name="Mahmud O."/>
            <person name="Louha S."/>
            <person name="Chalopin D."/>
            <person name="Bennetzen J.L."/>
            <person name="Mauricio R."/>
        </authorList>
    </citation>
    <scope>NUCLEOTIDE SEQUENCE [LARGE SCALE GENOMIC DNA]</scope>
    <source>
        <strain evidence="7">NE01/NJP1002.9</strain>
        <tissue evidence="7">Muscle</tissue>
    </source>
</reference>
<keyword evidence="2" id="KW-0547">Nucleotide-binding</keyword>
<feature type="domain" description="AIG1-type G" evidence="6">
    <location>
        <begin position="524"/>
        <end position="727"/>
    </location>
</feature>
<feature type="region of interest" description="Disordered" evidence="5">
    <location>
        <begin position="884"/>
        <end position="923"/>
    </location>
</feature>
<feature type="non-terminal residue" evidence="7">
    <location>
        <position position="2448"/>
    </location>
</feature>
<dbReference type="Proteomes" id="UP000250572">
    <property type="component" value="Unassembled WGS sequence"/>
</dbReference>
<feature type="region of interest" description="Disordered" evidence="5">
    <location>
        <begin position="2151"/>
        <end position="2289"/>
    </location>
</feature>
<dbReference type="PROSITE" id="PS51720">
    <property type="entry name" value="G_AIG1"/>
    <property type="match status" value="4"/>
</dbReference>
<name>A0A315VLV1_GAMAF</name>
<feature type="coiled-coil region" evidence="4">
    <location>
        <begin position="987"/>
        <end position="1014"/>
    </location>
</feature>
<dbReference type="CDD" id="cd01852">
    <property type="entry name" value="AIG1"/>
    <property type="match status" value="2"/>
</dbReference>
<feature type="domain" description="AIG1-type G" evidence="6">
    <location>
        <begin position="1659"/>
        <end position="1860"/>
    </location>
</feature>
<protein>
    <recommendedName>
        <fullName evidence="6">AIG1-type G domain-containing protein</fullName>
    </recommendedName>
</protein>
<accession>A0A315VLV1</accession>
<dbReference type="Pfam" id="PF04548">
    <property type="entry name" value="AIG1"/>
    <property type="match status" value="8"/>
</dbReference>
<sequence>SELRVVLLGGDWSQRNLVRTLILGGKDFTTQPNSFIKITGSLGNRKISVINTPDLQFPSVKEITEFVRKCAAASDPGPHVFLLVLQPESFTEEEKNRIYQVLYHFNDQSFDHSLIMILNPRQESSGLMEECMKNPPLQNLIRVCSYRYLFQMMVEPLELLIQFDQIVKVNNGEHSQRKRRLQEDCLRIVLIGKTGSGKSSSGNTILGRKEFRAATSLQSVTRICQKAECYVDVSELRLVLLGGNWSERSSVGNFILGWDGFTGSSKTFQKISVPLKNNQISVINSPDVCFSTAEKLTEFIRKCAEVSDPGPHAFLLVLHPQSFTEGEKEKIYRILQSFSDRSFDHSLVLILKPGLMSRFLWQNYIKEDQINDLIRKCRYRYLKMEETEREQLLIRFGQIARENNKNHLRYKEFEETATILPSDQTDAAAPAVTAFIKRDKDIQDLLQSCGGRYIVVNKSDRNQFCTVIEFVEKMRQKSYTSIALAEAYKDKVIQQRKSIIRLQAQLPNQAPKIILMGDSETEDPECLRIVLIGKTGCGKSLSGNTILGGNYFEAKPATNSVTKRCQKAQSEVDGRPVAVVDTPGLFDNSLSHEEVQEELLKCMSLLAPGPHVFLLVLPIRRLTPEEKETLKLVKEGFGKSAENFTIILFTHGGELDRHNKSIEDFIKDNSDESFKKLIENCGRRHHVLENYHDQNHTQVTELLKKIDQLVEENGGRCFTNDLLQEAEAAIRRKMEKILKEKEEEMLQKIEGLLRKHQKEKDDMEREMMEVKAKTELQIKQKDIKIKHIERCLQEAEQDKMKEEARRKEEKIKLKREKEAWVEKLKTSKSETGLQNHQFILKKHEAWEQEVKMLKEKNKQEDKRRQKEEKRLKEEYERLKQEYEKQKQEYDMRTEKEAKYREEQDEKHQKEVEKLRETHKEEARKQAEEFNEFKEKYSQEFAAQKKVHENQLKDKDDKYDMLKALKELNEKEARAKHHKQIFDLVKCVTRKKEHLKKIKELLTRHEDQMKRGKTEQETEHLQKVHEREIDELHPPVIRVQLHFHHITDQFVSELRVVLLGNIWSERRAVGNFILTENKLITEKAPGQCEKFSSEFEDKSVTIINTPDLLGTNLSEDELSGHVERCVSLSDPGPHVFLLVLQPESFTEEQKWKLCRFLTRISDRSFNHSMLLISTPREERDDDSPDLLLNEMVVKCQDRHLQLKNLKHPELLTRLDQIVKLNNGYLSCAQKITEVDVRKEKVSTISSPTTNNDGFRIVMFGKSEDKKKSLCNAILNKKTQFFKLNPSKHSEMAHGKWKNTSVKIVKVPDIFSLSVEALIEEMQSCVTLCLPGPNVLLLLVKPSDFTEKNRKTLQLVLNWFHQDPFKHSMVVLTHHEEMNPAVNQLLEECGGRHYNMFKEVHKVLMQNIQNIVDRNGETFLTFSEDSSKTRPKEMKTHLNLVLFGRRGAGKTTAAKVILGQKEFQSVSKISECVRNEGEVFGRGVSILEMPSLYEKSQQEVMEESFRCVSLCDPEGVHAFILVLPVGPLTDEDKGELHTIQDTFSSRVHDFTIILFTTELDPEHPAVDNFIKESGDIQDLLQICRGRYFVLNIRDRRQISELIEMVEHQSFFRSKDYTKDMFTRAQMERIVKQERFNAELKTELQKIKKKNEMGNDPGELSKECVRIVLIGKTGSGKSATGNTILGETHFTSKASGKSVTKFCEKAKGEVDGRPVVVVDTPGLFDTTLSNSEVGQELVNCINMLAPGPHVILLVLQIGRFTNEEQETVDLIKKYFGKNSQNFIIITFTRKDDLKEQSFESYIENDCDDFVKKLIRDCGGRSHIFNNNTPQDRSQVRELLRKIDSMVSENGGGCYTNDMFQEAESAIKMEVERILKQKEEELQQKKKELEQKHKEEIQAMEKKMEEQRAEMETERKLREKQLNDMMENINKEREQRKKEQEIREEEDNIRKRQEEKEWEEKLADLEKKIKSEEEKKESTDQELKESKETIRKERENWEKERNEWWEKRHQENEKRRWEEQEKLRKLQVEYELEREKDRIKNKEEDRIRKEREEKERKELEESYEKKLEAIKTKYEEEARKKAEEFNEFRQKYTQDFTALVEKHMEEILELKQKHLTQMEEAKNKHGREHKVLVDLSQYKEKYLTAEIEDLKRKHDEEMEDLKKQHQSKCDVKQKSEDEQQTTKQLRKETEEVKKREEELKKKHREETKTLQSQLDQQRKEQIQMLKEKDEIIENEREKRKKEREEEDKKWRKQEELQRKEWKQKLDASENRVKDEREQRETAEKRLEQSRRERTRERDAWDKEKVSILERMHQELKQNLQETKQNLEEERERHRKLQEDFYQKRRKWTYLGFTLLLSVSLVLLYSFLNKSPTELVSSNHEFYNDLMLWKVSVAVSMDSVTAETVDHPDDESLNKLGQDLKLLKFLSEFMNQTTLWLDAAAEKQAERRDREDV</sequence>
<feature type="domain" description="AIG1-type G" evidence="6">
    <location>
        <begin position="183"/>
        <end position="417"/>
    </location>
</feature>
<feature type="domain" description="AIG1-type G" evidence="6">
    <location>
        <begin position="1433"/>
        <end position="1623"/>
    </location>
</feature>
<feature type="compositionally biased region" description="Basic and acidic residues" evidence="5">
    <location>
        <begin position="2212"/>
        <end position="2289"/>
    </location>
</feature>